<evidence type="ECO:0000256" key="5">
    <source>
        <dbReference type="ARBA" id="ARBA00022917"/>
    </source>
</evidence>
<dbReference type="InterPro" id="IPR002303">
    <property type="entry name" value="Valyl-tRNA_ligase"/>
</dbReference>
<keyword evidence="6 11" id="KW-0030">Aminoacyl-tRNA synthetase</keyword>
<dbReference type="SUPFAM" id="SSF46589">
    <property type="entry name" value="tRNA-binding arm"/>
    <property type="match status" value="1"/>
</dbReference>
<proteinExistence type="predicted"/>
<evidence type="ECO:0000259" key="10">
    <source>
        <dbReference type="Pfam" id="PF10458"/>
    </source>
</evidence>
<dbReference type="InterPro" id="IPR019499">
    <property type="entry name" value="Val-tRNA_synth_tRNA-bd"/>
</dbReference>
<dbReference type="Pfam" id="PF10458">
    <property type="entry name" value="Val_tRNA-synt_C"/>
    <property type="match status" value="1"/>
</dbReference>
<keyword evidence="9" id="KW-0175">Coiled coil</keyword>
<dbReference type="PANTHER" id="PTHR11946">
    <property type="entry name" value="VALYL-TRNA SYNTHETASES"/>
    <property type="match status" value="1"/>
</dbReference>
<dbReference type="EMBL" id="AJWZ01001297">
    <property type="protein sequence ID" value="EKC74196.1"/>
    <property type="molecule type" value="Genomic_DNA"/>
</dbReference>
<evidence type="ECO:0000256" key="6">
    <source>
        <dbReference type="ARBA" id="ARBA00023146"/>
    </source>
</evidence>
<dbReference type="GO" id="GO:0006438">
    <property type="term" value="P:valyl-tRNA aminoacylation"/>
    <property type="evidence" value="ECO:0007669"/>
    <property type="project" value="InterPro"/>
</dbReference>
<dbReference type="Gene3D" id="1.10.287.380">
    <property type="entry name" value="Valyl-tRNA synthetase, C-terminal domain"/>
    <property type="match status" value="1"/>
</dbReference>
<dbReference type="PANTHER" id="PTHR11946:SF93">
    <property type="entry name" value="VALINE--TRNA LIGASE, CHLOROPLASTIC_MITOCHONDRIAL 2"/>
    <property type="match status" value="1"/>
</dbReference>
<dbReference type="InterPro" id="IPR037118">
    <property type="entry name" value="Val-tRNA_synth_C_sf"/>
</dbReference>
<evidence type="ECO:0000256" key="2">
    <source>
        <dbReference type="ARBA" id="ARBA00022598"/>
    </source>
</evidence>
<name>K1URT8_9ZZZZ</name>
<keyword evidence="2 11" id="KW-0436">Ligase</keyword>
<feature type="coiled-coil region" evidence="9">
    <location>
        <begin position="66"/>
        <end position="93"/>
    </location>
</feature>
<dbReference type="GO" id="GO:0004832">
    <property type="term" value="F:valine-tRNA ligase activity"/>
    <property type="evidence" value="ECO:0007669"/>
    <property type="project" value="UniProtKB-EC"/>
</dbReference>
<dbReference type="GO" id="GO:0005524">
    <property type="term" value="F:ATP binding"/>
    <property type="evidence" value="ECO:0007669"/>
    <property type="project" value="UniProtKB-KW"/>
</dbReference>
<dbReference type="FunFam" id="1.10.287.380:FF:000001">
    <property type="entry name" value="Valine--tRNA ligase"/>
    <property type="match status" value="1"/>
</dbReference>
<evidence type="ECO:0000256" key="4">
    <source>
        <dbReference type="ARBA" id="ARBA00022840"/>
    </source>
</evidence>
<comment type="catalytic activity">
    <reaction evidence="8">
        <text>tRNA(Val) + L-valine + ATP = L-valyl-tRNA(Val) + AMP + diphosphate</text>
        <dbReference type="Rhea" id="RHEA:10704"/>
        <dbReference type="Rhea" id="RHEA-COMP:9672"/>
        <dbReference type="Rhea" id="RHEA-COMP:9708"/>
        <dbReference type="ChEBI" id="CHEBI:30616"/>
        <dbReference type="ChEBI" id="CHEBI:33019"/>
        <dbReference type="ChEBI" id="CHEBI:57762"/>
        <dbReference type="ChEBI" id="CHEBI:78442"/>
        <dbReference type="ChEBI" id="CHEBI:78537"/>
        <dbReference type="ChEBI" id="CHEBI:456215"/>
        <dbReference type="EC" id="6.1.1.9"/>
    </reaction>
</comment>
<organism evidence="11">
    <name type="scientific">human gut metagenome</name>
    <dbReference type="NCBI Taxonomy" id="408170"/>
    <lineage>
        <taxon>unclassified sequences</taxon>
        <taxon>metagenomes</taxon>
        <taxon>organismal metagenomes</taxon>
    </lineage>
</organism>
<dbReference type="GO" id="GO:0005829">
    <property type="term" value="C:cytosol"/>
    <property type="evidence" value="ECO:0007669"/>
    <property type="project" value="TreeGrafter"/>
</dbReference>
<evidence type="ECO:0000256" key="3">
    <source>
        <dbReference type="ARBA" id="ARBA00022741"/>
    </source>
</evidence>
<dbReference type="AlphaFoldDB" id="K1URT8"/>
<evidence type="ECO:0000256" key="7">
    <source>
        <dbReference type="ARBA" id="ARBA00029936"/>
    </source>
</evidence>
<evidence type="ECO:0000256" key="9">
    <source>
        <dbReference type="SAM" id="Coils"/>
    </source>
</evidence>
<comment type="caution">
    <text evidence="11">The sequence shown here is derived from an EMBL/GenBank/DDBJ whole genome shotgun (WGS) entry which is preliminary data.</text>
</comment>
<keyword evidence="4" id="KW-0067">ATP-binding</keyword>
<protein>
    <recommendedName>
        <fullName evidence="1">valine--tRNA ligase</fullName>
        <ecNumber evidence="1">6.1.1.9</ecNumber>
    </recommendedName>
    <alternativeName>
        <fullName evidence="7">Valyl-tRNA synthetase</fullName>
    </alternativeName>
</protein>
<dbReference type="EC" id="6.1.1.9" evidence="1"/>
<dbReference type="InterPro" id="IPR010978">
    <property type="entry name" value="tRNA-bd_arm"/>
</dbReference>
<evidence type="ECO:0000313" key="11">
    <source>
        <dbReference type="EMBL" id="EKC74196.1"/>
    </source>
</evidence>
<feature type="domain" description="Valyl-tRNA synthetase tRNA-binding arm" evidence="10">
    <location>
        <begin position="68"/>
        <end position="132"/>
    </location>
</feature>
<accession>K1URT8</accession>
<gene>
    <name evidence="11" type="ORF">OBE_02002</name>
</gene>
<keyword evidence="3" id="KW-0547">Nucleotide-binding</keyword>
<evidence type="ECO:0000256" key="8">
    <source>
        <dbReference type="ARBA" id="ARBA00047552"/>
    </source>
</evidence>
<evidence type="ECO:0000256" key="1">
    <source>
        <dbReference type="ARBA" id="ARBA00013169"/>
    </source>
</evidence>
<sequence>MNVAPSKKAQVFIETLNGDTFKKGTEFFKRLSSASDVSVGEKFDGMDKAVSIITESARIYIPMDELVDFEAERERLNKEKEKLQKDIDFVNGKLNNPNFVSKAPEKVVEAQRKALCEYTEKMKLLDESLNKLINK</sequence>
<reference evidence="11" key="1">
    <citation type="journal article" date="2013" name="Environ. Microbiol.">
        <title>Microbiota from the distal guts of lean and obese adolescents exhibit partial functional redundancy besides clear differences in community structure.</title>
        <authorList>
            <person name="Ferrer M."/>
            <person name="Ruiz A."/>
            <person name="Lanza F."/>
            <person name="Haange S.B."/>
            <person name="Oberbach A."/>
            <person name="Till H."/>
            <person name="Bargiela R."/>
            <person name="Campoy C."/>
            <person name="Segura M.T."/>
            <person name="Richter M."/>
            <person name="von Bergen M."/>
            <person name="Seifert J."/>
            <person name="Suarez A."/>
        </authorList>
    </citation>
    <scope>NUCLEOTIDE SEQUENCE</scope>
</reference>
<keyword evidence="5" id="KW-0648">Protein biosynthesis</keyword>